<keyword evidence="2" id="KW-0624">Polysaccharide degradation</keyword>
<dbReference type="GO" id="GO:0016798">
    <property type="term" value="F:hydrolase activity, acting on glycosyl bonds"/>
    <property type="evidence" value="ECO:0007669"/>
    <property type="project" value="UniProtKB-KW"/>
</dbReference>
<keyword evidence="4" id="KW-0732">Signal</keyword>
<dbReference type="Gene3D" id="2.60.40.10">
    <property type="entry name" value="Immunoglobulins"/>
    <property type="match status" value="4"/>
</dbReference>
<accession>A0A1H9RBL3</accession>
<dbReference type="RefSeq" id="WP_218144188.1">
    <property type="nucleotide sequence ID" value="NZ_FOHB01000001.1"/>
</dbReference>
<dbReference type="STRING" id="587636.SAMN05216199_0906"/>
<reference evidence="7" key="1">
    <citation type="submission" date="2016-10" db="EMBL/GenBank/DDBJ databases">
        <authorList>
            <person name="Varghese N."/>
            <person name="Submissions S."/>
        </authorList>
    </citation>
    <scope>NUCLEOTIDE SEQUENCE [LARGE SCALE GENOMIC DNA]</scope>
    <source>
        <strain evidence="7">CGMCC 1.6963</strain>
    </source>
</reference>
<evidence type="ECO:0000256" key="1">
    <source>
        <dbReference type="ARBA" id="ARBA00023295"/>
    </source>
</evidence>
<dbReference type="SUPFAM" id="SSF69304">
    <property type="entry name" value="Tricorn protease N-terminal domain"/>
    <property type="match status" value="1"/>
</dbReference>
<dbReference type="PROSITE" id="PS50853">
    <property type="entry name" value="FN3"/>
    <property type="match status" value="3"/>
</dbReference>
<dbReference type="Gene3D" id="2.120.10.60">
    <property type="entry name" value="Tricorn protease N-terminal domain"/>
    <property type="match status" value="1"/>
</dbReference>
<feature type="domain" description="Fibronectin type-III" evidence="5">
    <location>
        <begin position="363"/>
        <end position="456"/>
    </location>
</feature>
<dbReference type="InterPro" id="IPR003961">
    <property type="entry name" value="FN3_dom"/>
</dbReference>
<evidence type="ECO:0000259" key="5">
    <source>
        <dbReference type="PROSITE" id="PS50853"/>
    </source>
</evidence>
<sequence length="1036" mass="107131">MIRAWGRRVLVAAVSAALVAGGAASGAATVATAAEPLVATVTAYGAPDGVFVQWTPQDGYNRSWRVTRTVDGSTSTFSWSGQRYSDTNLLPGQSATYTVAAVDGSGTGPESVPATGARDPEGSSAPAGARTLVLSGPEDPDGVPLPGRSQTLDPTLDWDGSVALGWGLGLAFGRLPGPGRYVLASEPQDGEIRFRTYCQSGPPRGVVDVHDVVYGASGVPLQLGADFAWSCGDGPVQRNHVRFNSATPLAEVPFEGPGTNPSVVRGGSVQTVWHLRNTGDAPATIGRLAARSGYSGIEPSTSSACDGVVLEPGASCDATVTVSTTNDVAPAPDGYPLQLSATVDGQPGVSADPRLKVYRELAAPTVRWLGRTTSAVALRIELPQAQEMQPLSGFLIERRVGSGAWSTVARPEGTSLDWTDWSAPSGAAVTYRVTTVAQNGEQSNPSSELSGVVPSEAVVSGNSGLRGGSDPDDPEWVSLRPPSDGIVTGMGASPDRQHLAVATYEDGANTARLYLTDLSGSNGRLLTSNNYAHEFKRLRFSPDGRRIAYVDGYGVGETVSIVDVATGALSAVRSQGVPYGWSPDGTALLMAGGETPINEHPAGLRWVKVAGESWTSVTGTSAVPDDNFTVSTSVTVSRTGEIAWVGPASTGGKALYRVPAAGGTASVLWAPAGCSLNEPRFSPTGTEVAVGVGGASCVAGKGTIAVRVPASGAATSWRRLLSWSGQDPAWTTTSRSVPTTTVSVPAVTSASAQVRLGGVDADDAVGGLTFSCRLDAGAWKACGPTWALSDLAAGSHTVTAVATDPSGQRSAPVSATWTVDRAAPSVSLTALPTALLGSSLSLAWSAKDSGGSVVESYDVRERYASPSGGYTAYVYPSTWQKRTSSSLALKLSAGYSYCFSVRARDKVGNLGAFTPERCTSVALDDRALSNHGGTRSTNSRYLSGTYTRLTGTPQYLSRTSVKGRRLGLVVATCSTCAPLDVWVGGVKWGRVSTYSSTTRYRQVVWLPLSSSTRSGTVVVRPASSRSAYVDGLVILK</sequence>
<feature type="signal peptide" evidence="4">
    <location>
        <begin position="1"/>
        <end position="33"/>
    </location>
</feature>
<dbReference type="EMBL" id="FOHB01000001">
    <property type="protein sequence ID" value="SER69439.1"/>
    <property type="molecule type" value="Genomic_DNA"/>
</dbReference>
<keyword evidence="2" id="KW-0119">Carbohydrate metabolism</keyword>
<dbReference type="InterPro" id="IPR036116">
    <property type="entry name" value="FN3_sf"/>
</dbReference>
<feature type="region of interest" description="Disordered" evidence="3">
    <location>
        <begin position="102"/>
        <end position="142"/>
    </location>
</feature>
<evidence type="ECO:0000313" key="7">
    <source>
        <dbReference type="Proteomes" id="UP000199019"/>
    </source>
</evidence>
<feature type="domain" description="Fibronectin type-III" evidence="5">
    <location>
        <begin position="824"/>
        <end position="924"/>
    </location>
</feature>
<gene>
    <name evidence="6" type="ORF">SAMN05216199_0906</name>
</gene>
<feature type="chain" id="PRO_5011503382" description="Fibronectin type-III domain-containing protein" evidence="4">
    <location>
        <begin position="34"/>
        <end position="1036"/>
    </location>
</feature>
<dbReference type="InterPro" id="IPR006311">
    <property type="entry name" value="TAT_signal"/>
</dbReference>
<evidence type="ECO:0000256" key="3">
    <source>
        <dbReference type="SAM" id="MobiDB-lite"/>
    </source>
</evidence>
<protein>
    <recommendedName>
        <fullName evidence="5">Fibronectin type-III domain-containing protein</fullName>
    </recommendedName>
</protein>
<dbReference type="SUPFAM" id="SSF49265">
    <property type="entry name" value="Fibronectin type III"/>
    <property type="match status" value="2"/>
</dbReference>
<name>A0A1H9RBL3_9MICO</name>
<dbReference type="SMART" id="SM00060">
    <property type="entry name" value="FN3"/>
    <property type="match status" value="2"/>
</dbReference>
<dbReference type="InterPro" id="IPR013783">
    <property type="entry name" value="Ig-like_fold"/>
</dbReference>
<dbReference type="AlphaFoldDB" id="A0A1H9RBL3"/>
<dbReference type="GO" id="GO:0000272">
    <property type="term" value="P:polysaccharide catabolic process"/>
    <property type="evidence" value="ECO:0007669"/>
    <property type="project" value="UniProtKB-KW"/>
</dbReference>
<evidence type="ECO:0000313" key="6">
    <source>
        <dbReference type="EMBL" id="SER69439.1"/>
    </source>
</evidence>
<feature type="domain" description="Fibronectin type-III" evidence="5">
    <location>
        <begin position="35"/>
        <end position="122"/>
    </location>
</feature>
<evidence type="ECO:0000256" key="4">
    <source>
        <dbReference type="SAM" id="SignalP"/>
    </source>
</evidence>
<evidence type="ECO:0000256" key="2">
    <source>
        <dbReference type="ARBA" id="ARBA00023326"/>
    </source>
</evidence>
<keyword evidence="1" id="KW-0326">Glycosidase</keyword>
<dbReference type="PROSITE" id="PS51318">
    <property type="entry name" value="TAT"/>
    <property type="match status" value="1"/>
</dbReference>
<proteinExistence type="predicted"/>
<keyword evidence="7" id="KW-1185">Reference proteome</keyword>
<dbReference type="Proteomes" id="UP000199019">
    <property type="component" value="Unassembled WGS sequence"/>
</dbReference>
<keyword evidence="1" id="KW-0378">Hydrolase</keyword>
<organism evidence="6 7">
    <name type="scientific">Pedococcus cremeus</name>
    <dbReference type="NCBI Taxonomy" id="587636"/>
    <lineage>
        <taxon>Bacteria</taxon>
        <taxon>Bacillati</taxon>
        <taxon>Actinomycetota</taxon>
        <taxon>Actinomycetes</taxon>
        <taxon>Micrococcales</taxon>
        <taxon>Intrasporangiaceae</taxon>
        <taxon>Pedococcus</taxon>
    </lineage>
</organism>